<evidence type="ECO:0000256" key="3">
    <source>
        <dbReference type="ARBA" id="ARBA00022692"/>
    </source>
</evidence>
<dbReference type="GO" id="GO:0019706">
    <property type="term" value="F:protein-cysteine S-palmitoyltransferase activity"/>
    <property type="evidence" value="ECO:0007669"/>
    <property type="project" value="UniProtKB-EC"/>
</dbReference>
<dbReference type="AlphaFoldDB" id="A0A9W8AQR5"/>
<keyword evidence="8 10" id="KW-0012">Acyltransferase</keyword>
<dbReference type="InterPro" id="IPR039859">
    <property type="entry name" value="PFA4/ZDH16/20/ERF2-like"/>
</dbReference>
<dbReference type="EMBL" id="JANBPY010000447">
    <property type="protein sequence ID" value="KAJ1966815.1"/>
    <property type="molecule type" value="Genomic_DNA"/>
</dbReference>
<dbReference type="GO" id="GO:0016020">
    <property type="term" value="C:membrane"/>
    <property type="evidence" value="ECO:0007669"/>
    <property type="project" value="UniProtKB-SubCell"/>
</dbReference>
<protein>
    <recommendedName>
        <fullName evidence="10">Palmitoyltransferase</fullName>
        <ecNumber evidence="10">2.3.1.225</ecNumber>
    </recommendedName>
</protein>
<name>A0A9W8AQR5_9FUNG</name>
<dbReference type="Pfam" id="PF01529">
    <property type="entry name" value="DHHC"/>
    <property type="match status" value="1"/>
</dbReference>
<comment type="domain">
    <text evidence="10">The DHHC domain is required for palmitoyltransferase activity.</text>
</comment>
<proteinExistence type="inferred from homology"/>
<dbReference type="Proteomes" id="UP001150925">
    <property type="component" value="Unassembled WGS sequence"/>
</dbReference>
<accession>A0A9W8AQR5</accession>
<feature type="compositionally biased region" description="Acidic residues" evidence="11">
    <location>
        <begin position="349"/>
        <end position="360"/>
    </location>
</feature>
<feature type="domain" description="Palmitoyltransferase DHHC" evidence="12">
    <location>
        <begin position="91"/>
        <end position="222"/>
    </location>
</feature>
<feature type="transmembrane region" description="Helical" evidence="10">
    <location>
        <begin position="183"/>
        <end position="209"/>
    </location>
</feature>
<dbReference type="PANTHER" id="PTHR12246">
    <property type="entry name" value="PALMITOYLTRANSFERASE ZDHHC16"/>
    <property type="match status" value="1"/>
</dbReference>
<sequence length="427" mass="48869">MEWGVVFIVGVTLLISFIGLTTQYFIFWEYLGGFNIECLTILGGFNVLLALLGYNYYLACVTDPGRVPQGWKPSDDPHECPVIEIKKNNAGPRYCRTCSGFKPPRSHHCSSCNRCVLKMDHHCPWINNCVGYGNYGHFIRFILYVDMACAYCLFLMCRRVWFLYINMHDYNVYYAIAPKPTEVLFLILNLIMDTMVLLLVFSLTVYHVWIIIDNTTTIESMEIERLKKLARRRVVSKTDIPYDLGFKANICAVLGPNPWLWLWPQAMPAGGGVVFPIAPHLQPPVYWPPLESVSFETPTVFDQPARRNRRHMDPESYELPTITSRIREQMVQNGNVSRMDNGYEHSDVDTDDYSIDTYDSDDIYDEEDDLVALQREVEHATAGLPLLADPISRGQPTSKHRDSGIDSPNPFTKGSLLDRLAQKEKQS</sequence>
<evidence type="ECO:0000256" key="6">
    <source>
        <dbReference type="ARBA" id="ARBA00023139"/>
    </source>
</evidence>
<evidence type="ECO:0000256" key="9">
    <source>
        <dbReference type="ARBA" id="ARBA00048048"/>
    </source>
</evidence>
<comment type="caution">
    <text evidence="13">The sequence shown here is derived from an EMBL/GenBank/DDBJ whole genome shotgun (WGS) entry which is preliminary data.</text>
</comment>
<keyword evidence="4 10" id="KW-1133">Transmembrane helix</keyword>
<feature type="region of interest" description="Disordered" evidence="11">
    <location>
        <begin position="335"/>
        <end position="360"/>
    </location>
</feature>
<evidence type="ECO:0000313" key="14">
    <source>
        <dbReference type="Proteomes" id="UP001150925"/>
    </source>
</evidence>
<feature type="transmembrane region" description="Helical" evidence="10">
    <location>
        <begin position="39"/>
        <end position="57"/>
    </location>
</feature>
<gene>
    <name evidence="13" type="primary">PFA4</name>
    <name evidence="13" type="ORF">IWQ62_002230</name>
</gene>
<reference evidence="13" key="1">
    <citation type="submission" date="2022-07" db="EMBL/GenBank/DDBJ databases">
        <title>Phylogenomic reconstructions and comparative analyses of Kickxellomycotina fungi.</title>
        <authorList>
            <person name="Reynolds N.K."/>
            <person name="Stajich J.E."/>
            <person name="Barry K."/>
            <person name="Grigoriev I.V."/>
            <person name="Crous P."/>
            <person name="Smith M.E."/>
        </authorList>
    </citation>
    <scope>NUCLEOTIDE SEQUENCE</scope>
    <source>
        <strain evidence="13">RSA 1196</strain>
    </source>
</reference>
<evidence type="ECO:0000256" key="4">
    <source>
        <dbReference type="ARBA" id="ARBA00022989"/>
    </source>
</evidence>
<comment type="similarity">
    <text evidence="10">Belongs to the DHHC palmitoyltransferase family.</text>
</comment>
<feature type="transmembrane region" description="Helical" evidence="10">
    <location>
        <begin position="6"/>
        <end position="27"/>
    </location>
</feature>
<keyword evidence="5 10" id="KW-0472">Membrane</keyword>
<keyword evidence="6" id="KW-0564">Palmitate</keyword>
<dbReference type="PROSITE" id="PS50216">
    <property type="entry name" value="DHHC"/>
    <property type="match status" value="1"/>
</dbReference>
<dbReference type="OrthoDB" id="331948at2759"/>
<evidence type="ECO:0000256" key="11">
    <source>
        <dbReference type="SAM" id="MobiDB-lite"/>
    </source>
</evidence>
<evidence type="ECO:0000256" key="1">
    <source>
        <dbReference type="ARBA" id="ARBA00004141"/>
    </source>
</evidence>
<feature type="transmembrane region" description="Helical" evidence="10">
    <location>
        <begin position="141"/>
        <end position="162"/>
    </location>
</feature>
<comment type="catalytic activity">
    <reaction evidence="9 10">
        <text>L-cysteinyl-[protein] + hexadecanoyl-CoA = S-hexadecanoyl-L-cysteinyl-[protein] + CoA</text>
        <dbReference type="Rhea" id="RHEA:36683"/>
        <dbReference type="Rhea" id="RHEA-COMP:10131"/>
        <dbReference type="Rhea" id="RHEA-COMP:11032"/>
        <dbReference type="ChEBI" id="CHEBI:29950"/>
        <dbReference type="ChEBI" id="CHEBI:57287"/>
        <dbReference type="ChEBI" id="CHEBI:57379"/>
        <dbReference type="ChEBI" id="CHEBI:74151"/>
        <dbReference type="EC" id="2.3.1.225"/>
    </reaction>
</comment>
<keyword evidence="3 10" id="KW-0812">Transmembrane</keyword>
<evidence type="ECO:0000256" key="8">
    <source>
        <dbReference type="ARBA" id="ARBA00023315"/>
    </source>
</evidence>
<feature type="region of interest" description="Disordered" evidence="11">
    <location>
        <begin position="384"/>
        <end position="427"/>
    </location>
</feature>
<keyword evidence="14" id="KW-1185">Reference proteome</keyword>
<keyword evidence="7" id="KW-0449">Lipoprotein</keyword>
<dbReference type="InterPro" id="IPR001594">
    <property type="entry name" value="Palmitoyltrfase_DHHC"/>
</dbReference>
<evidence type="ECO:0000256" key="10">
    <source>
        <dbReference type="RuleBase" id="RU079119"/>
    </source>
</evidence>
<evidence type="ECO:0000256" key="5">
    <source>
        <dbReference type="ARBA" id="ARBA00023136"/>
    </source>
</evidence>
<evidence type="ECO:0000313" key="13">
    <source>
        <dbReference type="EMBL" id="KAJ1966815.1"/>
    </source>
</evidence>
<keyword evidence="2 10" id="KW-0808">Transferase</keyword>
<evidence type="ECO:0000259" key="12">
    <source>
        <dbReference type="Pfam" id="PF01529"/>
    </source>
</evidence>
<evidence type="ECO:0000256" key="2">
    <source>
        <dbReference type="ARBA" id="ARBA00022679"/>
    </source>
</evidence>
<dbReference type="EC" id="2.3.1.225" evidence="10"/>
<comment type="subcellular location">
    <subcellularLocation>
        <location evidence="1">Membrane</location>
        <topology evidence="1">Multi-pass membrane protein</topology>
    </subcellularLocation>
</comment>
<organism evidence="13 14">
    <name type="scientific">Dispira parvispora</name>
    <dbReference type="NCBI Taxonomy" id="1520584"/>
    <lineage>
        <taxon>Eukaryota</taxon>
        <taxon>Fungi</taxon>
        <taxon>Fungi incertae sedis</taxon>
        <taxon>Zoopagomycota</taxon>
        <taxon>Kickxellomycotina</taxon>
        <taxon>Dimargaritomycetes</taxon>
        <taxon>Dimargaritales</taxon>
        <taxon>Dimargaritaceae</taxon>
        <taxon>Dispira</taxon>
    </lineage>
</organism>
<evidence type="ECO:0000256" key="7">
    <source>
        <dbReference type="ARBA" id="ARBA00023288"/>
    </source>
</evidence>